<evidence type="ECO:0000313" key="2">
    <source>
        <dbReference type="Proteomes" id="UP000282759"/>
    </source>
</evidence>
<dbReference type="OrthoDB" id="799964at2"/>
<comment type="caution">
    <text evidence="1">The sequence shown here is derived from an EMBL/GenBank/DDBJ whole genome shotgun (WGS) entry which is preliminary data.</text>
</comment>
<protein>
    <submittedName>
        <fullName evidence="1">Uncharacterized protein</fullName>
    </submittedName>
</protein>
<gene>
    <name evidence="1" type="ORF">EOD41_00340</name>
</gene>
<proteinExistence type="predicted"/>
<sequence length="68" mass="7763">MNLNERNPNWGLYSHDGTVIPLSALTAASIEYVNYSITQLENMLQENIVTEQYEKCAGIRDELSRRGM</sequence>
<dbReference type="Proteomes" id="UP000282759">
    <property type="component" value="Unassembled WGS sequence"/>
</dbReference>
<evidence type="ECO:0000313" key="1">
    <source>
        <dbReference type="EMBL" id="RVU02423.1"/>
    </source>
</evidence>
<dbReference type="AlphaFoldDB" id="A0A437MXQ5"/>
<organism evidence="1 2">
    <name type="scientific">Mucilaginibacter limnophilus</name>
    <dbReference type="NCBI Taxonomy" id="1932778"/>
    <lineage>
        <taxon>Bacteria</taxon>
        <taxon>Pseudomonadati</taxon>
        <taxon>Bacteroidota</taxon>
        <taxon>Sphingobacteriia</taxon>
        <taxon>Sphingobacteriales</taxon>
        <taxon>Sphingobacteriaceae</taxon>
        <taxon>Mucilaginibacter</taxon>
    </lineage>
</organism>
<dbReference type="RefSeq" id="WP_127702799.1">
    <property type="nucleotide sequence ID" value="NZ_SACK01000001.1"/>
</dbReference>
<reference evidence="1 2" key="1">
    <citation type="submission" date="2019-01" db="EMBL/GenBank/DDBJ databases">
        <authorList>
            <person name="Chen W.-M."/>
        </authorList>
    </citation>
    <scope>NUCLEOTIDE SEQUENCE [LARGE SCALE GENOMIC DNA]</scope>
    <source>
        <strain evidence="1 2">YBJ-36</strain>
    </source>
</reference>
<name>A0A437MXQ5_9SPHI</name>
<dbReference type="EMBL" id="SACK01000001">
    <property type="protein sequence ID" value="RVU02423.1"/>
    <property type="molecule type" value="Genomic_DNA"/>
</dbReference>
<keyword evidence="2" id="KW-1185">Reference proteome</keyword>
<accession>A0A437MXQ5</accession>